<dbReference type="Proteomes" id="UP000826195">
    <property type="component" value="Unassembled WGS sequence"/>
</dbReference>
<proteinExistence type="predicted"/>
<evidence type="ECO:0000313" key="1">
    <source>
        <dbReference type="EMBL" id="KAH0567599.1"/>
    </source>
</evidence>
<sequence>MRSNEAIKARKGGCILMVDDIDGQPDVGMLDIAGCPTPVPTRVTQIKFEWVVLHKFQYNNSCEPFPDVAPSIARCTTVICKCCEFICSRYERGRYSSPESMLFRCLSRLYAVPLFSPSTLVVLLPPHPPAPSTSHSTPILS</sequence>
<gene>
    <name evidence="1" type="ORF">KQX54_010975</name>
</gene>
<accession>A0AAV7J5T9</accession>
<dbReference type="EMBL" id="JAHXZJ010000001">
    <property type="protein sequence ID" value="KAH0567599.1"/>
    <property type="molecule type" value="Genomic_DNA"/>
</dbReference>
<keyword evidence="2" id="KW-1185">Reference proteome</keyword>
<reference evidence="1 2" key="1">
    <citation type="journal article" date="2021" name="J. Hered.">
        <title>A chromosome-level genome assembly of the parasitoid wasp, Cotesia glomerata (Hymenoptera: Braconidae).</title>
        <authorList>
            <person name="Pinto B.J."/>
            <person name="Weis J.J."/>
            <person name="Gamble T."/>
            <person name="Ode P.J."/>
            <person name="Paul R."/>
            <person name="Zaspel J.M."/>
        </authorList>
    </citation>
    <scope>NUCLEOTIDE SEQUENCE [LARGE SCALE GENOMIC DNA]</scope>
    <source>
        <strain evidence="1">CgM1</strain>
    </source>
</reference>
<protein>
    <submittedName>
        <fullName evidence="1">Uncharacterized protein</fullName>
    </submittedName>
</protein>
<evidence type="ECO:0000313" key="2">
    <source>
        <dbReference type="Proteomes" id="UP000826195"/>
    </source>
</evidence>
<dbReference type="AlphaFoldDB" id="A0AAV7J5T9"/>
<comment type="caution">
    <text evidence="1">The sequence shown here is derived from an EMBL/GenBank/DDBJ whole genome shotgun (WGS) entry which is preliminary data.</text>
</comment>
<organism evidence="1 2">
    <name type="scientific">Cotesia glomerata</name>
    <name type="common">Lepidopteran parasitic wasp</name>
    <name type="synonym">Apanteles glomeratus</name>
    <dbReference type="NCBI Taxonomy" id="32391"/>
    <lineage>
        <taxon>Eukaryota</taxon>
        <taxon>Metazoa</taxon>
        <taxon>Ecdysozoa</taxon>
        <taxon>Arthropoda</taxon>
        <taxon>Hexapoda</taxon>
        <taxon>Insecta</taxon>
        <taxon>Pterygota</taxon>
        <taxon>Neoptera</taxon>
        <taxon>Endopterygota</taxon>
        <taxon>Hymenoptera</taxon>
        <taxon>Apocrita</taxon>
        <taxon>Ichneumonoidea</taxon>
        <taxon>Braconidae</taxon>
        <taxon>Microgastrinae</taxon>
        <taxon>Cotesia</taxon>
    </lineage>
</organism>
<name>A0AAV7J5T9_COTGL</name>